<evidence type="ECO:0000313" key="11">
    <source>
        <dbReference type="Proteomes" id="UP000319498"/>
    </source>
</evidence>
<dbReference type="InterPro" id="IPR004394">
    <property type="entry name" value="Iojap/RsfS/C7orf30"/>
</dbReference>
<dbReference type="GO" id="GO:0042256">
    <property type="term" value="P:cytosolic ribosome assembly"/>
    <property type="evidence" value="ECO:0007669"/>
    <property type="project" value="UniProtKB-UniRule"/>
</dbReference>
<evidence type="ECO:0000313" key="9">
    <source>
        <dbReference type="Proteomes" id="UP000035218"/>
    </source>
</evidence>
<dbReference type="Gene3D" id="3.30.460.10">
    <property type="entry name" value="Beta Polymerase, domain 2"/>
    <property type="match status" value="1"/>
</dbReference>
<evidence type="ECO:0000256" key="5">
    <source>
        <dbReference type="HAMAP-Rule" id="MF_01477"/>
    </source>
</evidence>
<evidence type="ECO:0000313" key="6">
    <source>
        <dbReference type="EMBL" id="ASJ52984.1"/>
    </source>
</evidence>
<sequence length="118" mass="13580">MVKTVEDLAQLVVKAAEDKKAENLKVLDIKKLSVIADYFMICHGNNERQVQAIVREIRDQAHKNGFDVRGIEGADEGRWVLVDLGDIVIHVFHREDREFYNLERLWKDAEEVSFSAQG</sequence>
<reference evidence="8 9" key="1">
    <citation type="submission" date="2015-05" db="EMBL/GenBank/DDBJ databases">
        <title>Genome sequencing project for genomic taxonomy and phylogenomics of Bacillus-like bacteria.</title>
        <authorList>
            <person name="Liu B."/>
            <person name="Wang J."/>
            <person name="Zhu Y."/>
            <person name="Liu G."/>
            <person name="Chen Q."/>
            <person name="Chen Z."/>
            <person name="Lan J."/>
            <person name="Che J."/>
            <person name="Ge C."/>
            <person name="Shi H."/>
            <person name="Pan Z."/>
            <person name="Liu X."/>
        </authorList>
    </citation>
    <scope>NUCLEOTIDE SEQUENCE [LARGE SCALE GENOMIC DNA]</scope>
    <source>
        <strain evidence="8 9">DSM 9885</strain>
    </source>
</reference>
<dbReference type="Proteomes" id="UP000035218">
    <property type="component" value="Unassembled WGS sequence"/>
</dbReference>
<reference evidence="7 11" key="3">
    <citation type="submission" date="2019-06" db="EMBL/GenBank/DDBJ databases">
        <title>Whole genome shotgun sequence of Brevibacillus formosus NBRC 15716.</title>
        <authorList>
            <person name="Hosoyama A."/>
            <person name="Uohara A."/>
            <person name="Ohji S."/>
            <person name="Ichikawa N."/>
        </authorList>
    </citation>
    <scope>NUCLEOTIDE SEQUENCE [LARGE SCALE GENOMIC DNA]</scope>
    <source>
        <strain evidence="7 11">NBRC 15716</strain>
    </source>
</reference>
<dbReference type="Proteomes" id="UP000197781">
    <property type="component" value="Chromosome"/>
</dbReference>
<keyword evidence="4 5" id="KW-0810">Translation regulation</keyword>
<keyword evidence="2 5" id="KW-0963">Cytoplasm</keyword>
<dbReference type="PANTHER" id="PTHR21043:SF0">
    <property type="entry name" value="MITOCHONDRIAL ASSEMBLY OF RIBOSOMAL LARGE SUBUNIT PROTEIN 1"/>
    <property type="match status" value="1"/>
</dbReference>
<dbReference type="EMBL" id="CP018145">
    <property type="protein sequence ID" value="ASJ52984.1"/>
    <property type="molecule type" value="Genomic_DNA"/>
</dbReference>
<dbReference type="Pfam" id="PF02410">
    <property type="entry name" value="RsfS"/>
    <property type="match status" value="1"/>
</dbReference>
<comment type="function">
    <text evidence="5">Functions as a ribosomal silencing factor. Interacts with ribosomal protein uL14 (rplN), blocking formation of intersubunit bridge B8. Prevents association of the 30S and 50S ribosomal subunits and the formation of functional ribosomes, thus repressing translation.</text>
</comment>
<dbReference type="HAMAP" id="MF_01477">
    <property type="entry name" value="Iojap_RsfS"/>
    <property type="match status" value="1"/>
</dbReference>
<comment type="subunit">
    <text evidence="5">Interacts with ribosomal protein uL14 (rplN).</text>
</comment>
<evidence type="ECO:0000313" key="7">
    <source>
        <dbReference type="EMBL" id="GED58917.1"/>
    </source>
</evidence>
<dbReference type="KEGG" id="bfm:BP422_05105"/>
<evidence type="ECO:0000313" key="8">
    <source>
        <dbReference type="EMBL" id="KLH97117.1"/>
    </source>
</evidence>
<dbReference type="OrthoDB" id="9793681at2"/>
<gene>
    <name evidence="5 7" type="primary">rsfS</name>
    <name evidence="8" type="ORF">AA984_21370</name>
    <name evidence="7" type="ORF">BFO01nite_30490</name>
    <name evidence="6" type="ORF">BP422_05105</name>
</gene>
<dbReference type="GeneID" id="87587604"/>
<comment type="subcellular location">
    <subcellularLocation>
        <location evidence="5">Cytoplasm</location>
    </subcellularLocation>
</comment>
<evidence type="ECO:0000313" key="10">
    <source>
        <dbReference type="Proteomes" id="UP000197781"/>
    </source>
</evidence>
<protein>
    <recommendedName>
        <fullName evidence="5">Ribosomal silencing factor RsfS</fullName>
    </recommendedName>
</protein>
<dbReference type="FunFam" id="3.30.460.10:FF:000015">
    <property type="entry name" value="Ribosomal silencing factor RsfS"/>
    <property type="match status" value="1"/>
</dbReference>
<dbReference type="GO" id="GO:0017148">
    <property type="term" value="P:negative regulation of translation"/>
    <property type="evidence" value="ECO:0007669"/>
    <property type="project" value="UniProtKB-UniRule"/>
</dbReference>
<dbReference type="SUPFAM" id="SSF81301">
    <property type="entry name" value="Nucleotidyltransferase"/>
    <property type="match status" value="1"/>
</dbReference>
<reference evidence="6 10" key="2">
    <citation type="submission" date="2016-11" db="EMBL/GenBank/DDBJ databases">
        <authorList>
            <person name="Jaros S."/>
            <person name="Januszkiewicz K."/>
            <person name="Wedrychowicz H."/>
        </authorList>
    </citation>
    <scope>NUCLEOTIDE SEQUENCE [LARGE SCALE GENOMIC DNA]</scope>
    <source>
        <strain evidence="6 10">NF2</strain>
    </source>
</reference>
<keyword evidence="11" id="KW-1185">Reference proteome</keyword>
<dbReference type="Proteomes" id="UP000319498">
    <property type="component" value="Unassembled WGS sequence"/>
</dbReference>
<dbReference type="PANTHER" id="PTHR21043">
    <property type="entry name" value="IOJAP SUPERFAMILY ORTHOLOG"/>
    <property type="match status" value="1"/>
</dbReference>
<dbReference type="EMBL" id="LDCN01000007">
    <property type="protein sequence ID" value="KLH97117.1"/>
    <property type="molecule type" value="Genomic_DNA"/>
</dbReference>
<comment type="similarity">
    <text evidence="1 5">Belongs to the Iojap/RsfS family.</text>
</comment>
<dbReference type="RefSeq" id="WP_047072622.1">
    <property type="nucleotide sequence ID" value="NZ_BJOL01000016.1"/>
</dbReference>
<keyword evidence="3 5" id="KW-0678">Repressor</keyword>
<dbReference type="GO" id="GO:0043023">
    <property type="term" value="F:ribosomal large subunit binding"/>
    <property type="evidence" value="ECO:0007669"/>
    <property type="project" value="TreeGrafter"/>
</dbReference>
<dbReference type="InterPro" id="IPR043519">
    <property type="entry name" value="NT_sf"/>
</dbReference>
<proteinExistence type="inferred from homology"/>
<name>A0A0H0SHS0_9BACL</name>
<evidence type="ECO:0000256" key="2">
    <source>
        <dbReference type="ARBA" id="ARBA00022490"/>
    </source>
</evidence>
<evidence type="ECO:0000256" key="1">
    <source>
        <dbReference type="ARBA" id="ARBA00010574"/>
    </source>
</evidence>
<dbReference type="NCBIfam" id="TIGR00090">
    <property type="entry name" value="rsfS_iojap_ybeB"/>
    <property type="match status" value="1"/>
</dbReference>
<dbReference type="GO" id="GO:0090071">
    <property type="term" value="P:negative regulation of ribosome biogenesis"/>
    <property type="evidence" value="ECO:0007669"/>
    <property type="project" value="UniProtKB-UniRule"/>
</dbReference>
<dbReference type="EMBL" id="BJOL01000016">
    <property type="protein sequence ID" value="GED58917.1"/>
    <property type="molecule type" value="Genomic_DNA"/>
</dbReference>
<evidence type="ECO:0000256" key="3">
    <source>
        <dbReference type="ARBA" id="ARBA00022491"/>
    </source>
</evidence>
<dbReference type="AlphaFoldDB" id="A0A0H0SHS0"/>
<accession>A0A0H0SHS0</accession>
<dbReference type="GO" id="GO:0005737">
    <property type="term" value="C:cytoplasm"/>
    <property type="evidence" value="ECO:0007669"/>
    <property type="project" value="UniProtKB-SubCell"/>
</dbReference>
<organism evidence="6 10">
    <name type="scientific">Brevibacillus formosus</name>
    <dbReference type="NCBI Taxonomy" id="54913"/>
    <lineage>
        <taxon>Bacteria</taxon>
        <taxon>Bacillati</taxon>
        <taxon>Bacillota</taxon>
        <taxon>Bacilli</taxon>
        <taxon>Bacillales</taxon>
        <taxon>Paenibacillaceae</taxon>
        <taxon>Brevibacillus</taxon>
    </lineage>
</organism>
<evidence type="ECO:0000256" key="4">
    <source>
        <dbReference type="ARBA" id="ARBA00022845"/>
    </source>
</evidence>